<name>A0A0N0GEE8_PSESX</name>
<reference evidence="1" key="1">
    <citation type="submission" date="2015-07" db="EMBL/GenBank/DDBJ databases">
        <authorList>
            <person name="Noorani M."/>
        </authorList>
    </citation>
    <scope>NUCLEOTIDE SEQUENCE [LARGE SCALE GENOMIC DNA]</scope>
    <source>
        <strain evidence="1">0788_9</strain>
    </source>
</reference>
<accession>A0A0N0GEE8</accession>
<dbReference type="Proteomes" id="UP000037891">
    <property type="component" value="Unassembled WGS sequence"/>
</dbReference>
<comment type="caution">
    <text evidence="1">The sequence shown here is derived from an EMBL/GenBank/DDBJ whole genome shotgun (WGS) entry which is preliminary data.</text>
</comment>
<evidence type="ECO:0000313" key="1">
    <source>
        <dbReference type="EMBL" id="KPC27850.1"/>
    </source>
</evidence>
<dbReference type="EMBL" id="LGLN01000067">
    <property type="protein sequence ID" value="KPC27850.1"/>
    <property type="molecule type" value="Genomic_DNA"/>
</dbReference>
<sequence>MGIDNLWRCTAGAETDGQKVMRASSVVYTETGKNSAKHADS</sequence>
<reference evidence="1" key="2">
    <citation type="submission" date="2015-10" db="EMBL/GenBank/DDBJ databases">
        <title>Comparative genomics and high-throughput reverse genetic screens identify a new phytobacterial MAMP and an Arabidopsis receptor required for immune elicitation.</title>
        <authorList>
            <person name="Mott G.A."/>
            <person name="Thakur S."/>
            <person name="Wang P.W."/>
            <person name="Desveaux D."/>
            <person name="Guttman D.S."/>
        </authorList>
    </citation>
    <scope>NUCLEOTIDE SEQUENCE [LARGE SCALE GENOMIC DNA]</scope>
    <source>
        <strain evidence="1">0788_9</strain>
    </source>
</reference>
<organism evidence="1">
    <name type="scientific">Pseudomonas syringae pv. cilantro</name>
    <dbReference type="NCBI Taxonomy" id="81035"/>
    <lineage>
        <taxon>Bacteria</taxon>
        <taxon>Pseudomonadati</taxon>
        <taxon>Pseudomonadota</taxon>
        <taxon>Gammaproteobacteria</taxon>
        <taxon>Pseudomonadales</taxon>
        <taxon>Pseudomonadaceae</taxon>
        <taxon>Pseudomonas</taxon>
        <taxon>Pseudomonas syringae</taxon>
    </lineage>
</organism>
<protein>
    <submittedName>
        <fullName evidence="1">Uncharacterized protein</fullName>
    </submittedName>
</protein>
<dbReference type="AlphaFoldDB" id="A0A0N0GEE8"/>
<proteinExistence type="predicted"/>
<gene>
    <name evidence="1" type="ORF">ABJ99_0348</name>
</gene>